<dbReference type="InterPro" id="IPR000182">
    <property type="entry name" value="GNAT_dom"/>
</dbReference>
<comment type="caution">
    <text evidence="2">The sequence shown here is derived from an EMBL/GenBank/DDBJ whole genome shotgun (WGS) entry which is preliminary data.</text>
</comment>
<dbReference type="PROSITE" id="PS51186">
    <property type="entry name" value="GNAT"/>
    <property type="match status" value="1"/>
</dbReference>
<dbReference type="EMBL" id="RFAR01000069">
    <property type="protein sequence ID" value="RMC94215.1"/>
    <property type="molecule type" value="Genomic_DNA"/>
</dbReference>
<name>A0A454JF74_9NEIS</name>
<gene>
    <name evidence="2" type="ORF">EAY64_15705</name>
</gene>
<evidence type="ECO:0000313" key="3">
    <source>
        <dbReference type="Proteomes" id="UP000274139"/>
    </source>
</evidence>
<dbReference type="Gene3D" id="3.40.630.30">
    <property type="match status" value="1"/>
</dbReference>
<organism evidence="2 3">
    <name type="scientific">Aquitalea palustris</name>
    <dbReference type="NCBI Taxonomy" id="2480983"/>
    <lineage>
        <taxon>Bacteria</taxon>
        <taxon>Pseudomonadati</taxon>
        <taxon>Pseudomonadota</taxon>
        <taxon>Betaproteobacteria</taxon>
        <taxon>Neisseriales</taxon>
        <taxon>Chromobacteriaceae</taxon>
        <taxon>Aquitalea</taxon>
    </lineage>
</organism>
<evidence type="ECO:0000313" key="2">
    <source>
        <dbReference type="EMBL" id="RMC94215.1"/>
    </source>
</evidence>
<dbReference type="OrthoDB" id="6963588at2"/>
<keyword evidence="3" id="KW-1185">Reference proteome</keyword>
<dbReference type="CDD" id="cd04301">
    <property type="entry name" value="NAT_SF"/>
    <property type="match status" value="1"/>
</dbReference>
<sequence>MTGTAMQIRPALGTDVAALQQLILNDGPNDWNYLPADGVAATLQQLAAGQVQGLLAEQQGRVIGVMLFACDDPYPQYRPADIAPAQAAFLIEAVISRDCAGQGLGSRLLLAVCAVLAEQGCGWLCADRHQENAGSAGMMRKAGFAELGSYPDSERRWSGSRRTTVCGRRL</sequence>
<dbReference type="Proteomes" id="UP000274139">
    <property type="component" value="Unassembled WGS sequence"/>
</dbReference>
<reference evidence="2 3" key="1">
    <citation type="submission" date="2018-10" db="EMBL/GenBank/DDBJ databases">
        <title>Draft genome sequence of Aquitalea MWU14-2217 isolated from a wild cranberry bog in Provincetown, Massachusetts.</title>
        <authorList>
            <person name="Ebadzadsahrai G."/>
            <person name="Soby S."/>
        </authorList>
    </citation>
    <scope>NUCLEOTIDE SEQUENCE [LARGE SCALE GENOMIC DNA]</scope>
    <source>
        <strain evidence="2 3">MWU14-2217</strain>
    </source>
</reference>
<dbReference type="Pfam" id="PF00583">
    <property type="entry name" value="Acetyltransf_1"/>
    <property type="match status" value="1"/>
</dbReference>
<dbReference type="SUPFAM" id="SSF55729">
    <property type="entry name" value="Acyl-CoA N-acyltransferases (Nat)"/>
    <property type="match status" value="1"/>
</dbReference>
<protein>
    <submittedName>
        <fullName evidence="2">GNAT family N-acetyltransferase</fullName>
    </submittedName>
</protein>
<evidence type="ECO:0000259" key="1">
    <source>
        <dbReference type="PROSITE" id="PS51186"/>
    </source>
</evidence>
<feature type="domain" description="N-acetyltransferase" evidence="1">
    <location>
        <begin position="6"/>
        <end position="170"/>
    </location>
</feature>
<dbReference type="AlphaFoldDB" id="A0A454JF74"/>
<keyword evidence="2" id="KW-0808">Transferase</keyword>
<proteinExistence type="predicted"/>
<dbReference type="GO" id="GO:0016747">
    <property type="term" value="F:acyltransferase activity, transferring groups other than amino-acyl groups"/>
    <property type="evidence" value="ECO:0007669"/>
    <property type="project" value="InterPro"/>
</dbReference>
<dbReference type="InterPro" id="IPR016181">
    <property type="entry name" value="Acyl_CoA_acyltransferase"/>
</dbReference>
<accession>A0A454JF74</accession>